<dbReference type="AlphaFoldDB" id="B8HR13"/>
<keyword evidence="4 10" id="KW-0812">Transmembrane</keyword>
<dbReference type="Gene3D" id="3.10.580.10">
    <property type="entry name" value="CBS-domain"/>
    <property type="match status" value="1"/>
</dbReference>
<evidence type="ECO:0000256" key="7">
    <source>
        <dbReference type="ARBA" id="ARBA00023122"/>
    </source>
</evidence>
<reference evidence="14" key="1">
    <citation type="submission" date="2009-01" db="EMBL/GenBank/DDBJ databases">
        <title>Complete sequence of chromosome Cyanothece sp. PCC 7425.</title>
        <authorList>
            <consortium name="US DOE Joint Genome Institute"/>
            <person name="Lucas S."/>
            <person name="Copeland A."/>
            <person name="Lapidus A."/>
            <person name="Glavina del Rio T."/>
            <person name="Dalin E."/>
            <person name="Tice H."/>
            <person name="Bruce D."/>
            <person name="Goodwin L."/>
            <person name="Pitluck S."/>
            <person name="Sims D."/>
            <person name="Meineke L."/>
            <person name="Brettin T."/>
            <person name="Detter J.C."/>
            <person name="Han C."/>
            <person name="Larimer F."/>
            <person name="Land M."/>
            <person name="Hauser L."/>
            <person name="Kyrpides N."/>
            <person name="Ovchinnikova G."/>
            <person name="Liberton M."/>
            <person name="Stoeckel J."/>
            <person name="Banerjee A."/>
            <person name="Singh A."/>
            <person name="Page L."/>
            <person name="Sato H."/>
            <person name="Zhao L."/>
            <person name="Sherman L."/>
            <person name="Pakrasi H."/>
            <person name="Richardson P."/>
        </authorList>
    </citation>
    <scope>NUCLEOTIDE SEQUENCE</scope>
    <source>
        <strain evidence="14">PCC 7425</strain>
    </source>
</reference>
<dbReference type="SMART" id="SM01091">
    <property type="entry name" value="CorC_HlyC"/>
    <property type="match status" value="1"/>
</dbReference>
<dbReference type="Pfam" id="PF03471">
    <property type="entry name" value="CorC_HlyC"/>
    <property type="match status" value="1"/>
</dbReference>
<dbReference type="CDD" id="cd04590">
    <property type="entry name" value="CBS_pair_CorC_HlyC_assoc"/>
    <property type="match status" value="1"/>
</dbReference>
<keyword evidence="8 10" id="KW-0472">Membrane</keyword>
<evidence type="ECO:0000256" key="1">
    <source>
        <dbReference type="ARBA" id="ARBA00004651"/>
    </source>
</evidence>
<dbReference type="GO" id="GO:0005886">
    <property type="term" value="C:plasma membrane"/>
    <property type="evidence" value="ECO:0007669"/>
    <property type="project" value="UniProtKB-SubCell"/>
</dbReference>
<dbReference type="HOGENOM" id="CLU_015237_4_2_3"/>
<dbReference type="SUPFAM" id="SSF56176">
    <property type="entry name" value="FAD-binding/transporter-associated domain-like"/>
    <property type="match status" value="1"/>
</dbReference>
<keyword evidence="6 10" id="KW-1133">Transmembrane helix</keyword>
<sequence length="431" mass="47770">MDVIVQLVILGVLILINAFFAAAEIALVSVSDARIRSLVEQGNRRARLIERTTHDSTRFLATIQVGITLAGFFTSATAATELSLPLAIVLNPTLGDLSRPVSFAIVTIITAFMSLVFGELVPKRLGLRNAEAVALFTIQPISWLGRFALPLVKLLSTTTNLILRLTGNSPSEEESRVNVEEIKAMVDAARVGGTVGEQQQRIIYGAVELGNLQVRAIMVPRVEIQYLKTTTSLQEAFEIVSQNAHTRLPVCTEDIDHIVGILHVKDLIQPLPHLQDPALDIQELLRPVRYVPETKTAADLLREMQRDRLHIVIVRDEYGGTAGLVTLEDILEEIVGEIRDEYDAEEEKEFRRLEEHSGIFKIRASIATVNNELGVHLPREEAATLAGLFLEELQRSPEAGDFLEIDQIQLLVLEDGQRVRVSLQPALPEED</sequence>
<evidence type="ECO:0000256" key="9">
    <source>
        <dbReference type="PROSITE-ProRule" id="PRU00703"/>
    </source>
</evidence>
<dbReference type="InterPro" id="IPR005170">
    <property type="entry name" value="Transptr-assoc_dom"/>
</dbReference>
<evidence type="ECO:0000256" key="6">
    <source>
        <dbReference type="ARBA" id="ARBA00022989"/>
    </source>
</evidence>
<dbReference type="OrthoDB" id="9798188at2"/>
<evidence type="ECO:0008006" key="15">
    <source>
        <dbReference type="Google" id="ProtNLM"/>
    </source>
</evidence>
<keyword evidence="3" id="KW-1003">Cell membrane</keyword>
<dbReference type="FunFam" id="3.10.580.10:FF:000002">
    <property type="entry name" value="Magnesium/cobalt efflux protein CorC"/>
    <property type="match status" value="1"/>
</dbReference>
<keyword evidence="7 9" id="KW-0129">CBS domain</keyword>
<dbReference type="InterPro" id="IPR046342">
    <property type="entry name" value="CBS_dom_sf"/>
</dbReference>
<dbReference type="InterPro" id="IPR002550">
    <property type="entry name" value="CNNM"/>
</dbReference>
<evidence type="ECO:0000256" key="4">
    <source>
        <dbReference type="ARBA" id="ARBA00022692"/>
    </source>
</evidence>
<dbReference type="SMART" id="SM00116">
    <property type="entry name" value="CBS"/>
    <property type="match status" value="2"/>
</dbReference>
<feature type="domain" description="CNNM transmembrane" evidence="13">
    <location>
        <begin position="1"/>
        <end position="200"/>
    </location>
</feature>
<dbReference type="PROSITE" id="PS51846">
    <property type="entry name" value="CNNM"/>
    <property type="match status" value="1"/>
</dbReference>
<keyword evidence="5" id="KW-0677">Repeat</keyword>
<dbReference type="STRING" id="395961.Cyan7425_3512"/>
<organism evidence="14">
    <name type="scientific">Cyanothece sp. (strain PCC 7425 / ATCC 29141)</name>
    <dbReference type="NCBI Taxonomy" id="395961"/>
    <lineage>
        <taxon>Bacteria</taxon>
        <taxon>Bacillati</taxon>
        <taxon>Cyanobacteriota</taxon>
        <taxon>Cyanophyceae</taxon>
        <taxon>Gomontiellales</taxon>
        <taxon>Cyanothecaceae</taxon>
        <taxon>Cyanothece</taxon>
    </lineage>
</organism>
<dbReference type="PROSITE" id="PS51371">
    <property type="entry name" value="CBS"/>
    <property type="match status" value="2"/>
</dbReference>
<proteinExistence type="inferred from homology"/>
<accession>B8HR13</accession>
<dbReference type="InterPro" id="IPR044751">
    <property type="entry name" value="Ion_transp-like_CBS"/>
</dbReference>
<evidence type="ECO:0000256" key="3">
    <source>
        <dbReference type="ARBA" id="ARBA00022475"/>
    </source>
</evidence>
<dbReference type="EMBL" id="CP001344">
    <property type="protein sequence ID" value="ACL45834.1"/>
    <property type="molecule type" value="Genomic_DNA"/>
</dbReference>
<dbReference type="Pfam" id="PF01595">
    <property type="entry name" value="CNNM"/>
    <property type="match status" value="1"/>
</dbReference>
<feature type="domain" description="CBS" evidence="12">
    <location>
        <begin position="284"/>
        <end position="341"/>
    </location>
</feature>
<dbReference type="Pfam" id="PF00571">
    <property type="entry name" value="CBS"/>
    <property type="match status" value="2"/>
</dbReference>
<dbReference type="SUPFAM" id="SSF54631">
    <property type="entry name" value="CBS-domain pair"/>
    <property type="match status" value="1"/>
</dbReference>
<feature type="transmembrane region" description="Helical" evidence="11">
    <location>
        <begin position="59"/>
        <end position="80"/>
    </location>
</feature>
<feature type="transmembrane region" description="Helical" evidence="11">
    <location>
        <begin position="6"/>
        <end position="28"/>
    </location>
</feature>
<comment type="similarity">
    <text evidence="2">Belongs to the UPF0053 family.</text>
</comment>
<protein>
    <recommendedName>
        <fullName evidence="15">CBS domain containing protein</fullName>
    </recommendedName>
</protein>
<dbReference type="PANTHER" id="PTHR43099">
    <property type="entry name" value="UPF0053 PROTEIN YRKA"/>
    <property type="match status" value="1"/>
</dbReference>
<dbReference type="InterPro" id="IPR036318">
    <property type="entry name" value="FAD-bd_PCMH-like_sf"/>
</dbReference>
<evidence type="ECO:0000256" key="11">
    <source>
        <dbReference type="SAM" id="Phobius"/>
    </source>
</evidence>
<dbReference type="GO" id="GO:0050660">
    <property type="term" value="F:flavin adenine dinucleotide binding"/>
    <property type="evidence" value="ECO:0007669"/>
    <property type="project" value="InterPro"/>
</dbReference>
<evidence type="ECO:0000256" key="5">
    <source>
        <dbReference type="ARBA" id="ARBA00022737"/>
    </source>
</evidence>
<feature type="transmembrane region" description="Helical" evidence="11">
    <location>
        <begin position="100"/>
        <end position="121"/>
    </location>
</feature>
<evidence type="ECO:0000259" key="12">
    <source>
        <dbReference type="PROSITE" id="PS51371"/>
    </source>
</evidence>
<dbReference type="InterPro" id="IPR000644">
    <property type="entry name" value="CBS_dom"/>
</dbReference>
<dbReference type="Gene3D" id="3.30.465.10">
    <property type="match status" value="1"/>
</dbReference>
<comment type="subcellular location">
    <subcellularLocation>
        <location evidence="1">Cell membrane</location>
        <topology evidence="1">Multi-pass membrane protein</topology>
    </subcellularLocation>
</comment>
<evidence type="ECO:0000256" key="10">
    <source>
        <dbReference type="PROSITE-ProRule" id="PRU01193"/>
    </source>
</evidence>
<evidence type="ECO:0000256" key="2">
    <source>
        <dbReference type="ARBA" id="ARBA00006337"/>
    </source>
</evidence>
<evidence type="ECO:0000256" key="8">
    <source>
        <dbReference type="ARBA" id="ARBA00023136"/>
    </source>
</evidence>
<name>B8HR13_CYAP4</name>
<dbReference type="eggNOG" id="COG1253">
    <property type="taxonomic scope" value="Bacteria"/>
</dbReference>
<dbReference type="InterPro" id="IPR016169">
    <property type="entry name" value="FAD-bd_PCMH_sub2"/>
</dbReference>
<evidence type="ECO:0000313" key="14">
    <source>
        <dbReference type="EMBL" id="ACL45834.1"/>
    </source>
</evidence>
<dbReference type="InterPro" id="IPR051676">
    <property type="entry name" value="UPF0053_domain"/>
</dbReference>
<feature type="domain" description="CBS" evidence="12">
    <location>
        <begin position="218"/>
        <end position="281"/>
    </location>
</feature>
<dbReference type="PANTHER" id="PTHR43099:SF5">
    <property type="entry name" value="HLYC_CORC FAMILY TRANSPORTER"/>
    <property type="match status" value="1"/>
</dbReference>
<dbReference type="KEGG" id="cyn:Cyan7425_3512"/>
<evidence type="ECO:0000259" key="13">
    <source>
        <dbReference type="PROSITE" id="PS51846"/>
    </source>
</evidence>
<gene>
    <name evidence="14" type="ordered locus">Cyan7425_3512</name>
</gene>